<dbReference type="InterPro" id="IPR011006">
    <property type="entry name" value="CheY-like_superfamily"/>
</dbReference>
<proteinExistence type="predicted"/>
<dbReference type="PANTHER" id="PTHR43065">
    <property type="entry name" value="SENSOR HISTIDINE KINASE"/>
    <property type="match status" value="1"/>
</dbReference>
<dbReference type="PRINTS" id="PR00344">
    <property type="entry name" value="BCTRLSENSOR"/>
</dbReference>
<dbReference type="SUPFAM" id="SSF55874">
    <property type="entry name" value="ATPase domain of HSP90 chaperone/DNA topoisomerase II/histidine kinase"/>
    <property type="match status" value="1"/>
</dbReference>
<dbReference type="InterPro" id="IPR003661">
    <property type="entry name" value="HisK_dim/P_dom"/>
</dbReference>
<dbReference type="SMART" id="SM00387">
    <property type="entry name" value="HATPase_c"/>
    <property type="match status" value="1"/>
</dbReference>
<keyword evidence="4 10" id="KW-0808">Transferase</keyword>
<dbReference type="RefSeq" id="WP_226576969.1">
    <property type="nucleotide sequence ID" value="NZ_BLAY01000017.1"/>
</dbReference>
<feature type="domain" description="Response regulatory" evidence="9">
    <location>
        <begin position="47"/>
        <end position="171"/>
    </location>
</feature>
<comment type="catalytic activity">
    <reaction evidence="1">
        <text>ATP + protein L-histidine = ADP + protein N-phospho-L-histidine.</text>
        <dbReference type="EC" id="2.7.13.3"/>
    </reaction>
</comment>
<evidence type="ECO:0000313" key="10">
    <source>
        <dbReference type="EMBL" id="GET36748.1"/>
    </source>
</evidence>
<comment type="caution">
    <text evidence="10">The sequence shown here is derived from an EMBL/GenBank/DDBJ whole genome shotgun (WGS) entry which is preliminary data.</text>
</comment>
<dbReference type="GO" id="GO:0000155">
    <property type="term" value="F:phosphorelay sensor kinase activity"/>
    <property type="evidence" value="ECO:0007669"/>
    <property type="project" value="InterPro"/>
</dbReference>
<keyword evidence="7" id="KW-0175">Coiled coil</keyword>
<evidence type="ECO:0000256" key="1">
    <source>
        <dbReference type="ARBA" id="ARBA00000085"/>
    </source>
</evidence>
<dbReference type="InterPro" id="IPR005467">
    <property type="entry name" value="His_kinase_dom"/>
</dbReference>
<accession>A0AAV3X5Y2</accession>
<evidence type="ECO:0000256" key="4">
    <source>
        <dbReference type="ARBA" id="ARBA00022777"/>
    </source>
</evidence>
<dbReference type="InterPro" id="IPR003594">
    <property type="entry name" value="HATPase_dom"/>
</dbReference>
<dbReference type="CDD" id="cd00082">
    <property type="entry name" value="HisKA"/>
    <property type="match status" value="1"/>
</dbReference>
<evidence type="ECO:0000256" key="2">
    <source>
        <dbReference type="ARBA" id="ARBA00012438"/>
    </source>
</evidence>
<dbReference type="Gene3D" id="1.10.287.130">
    <property type="match status" value="1"/>
</dbReference>
<dbReference type="PANTHER" id="PTHR43065:SF50">
    <property type="entry name" value="HISTIDINE KINASE"/>
    <property type="match status" value="1"/>
</dbReference>
<dbReference type="EC" id="2.7.13.3" evidence="2"/>
<evidence type="ECO:0000259" key="8">
    <source>
        <dbReference type="PROSITE" id="PS50109"/>
    </source>
</evidence>
<dbReference type="Gene3D" id="3.30.565.10">
    <property type="entry name" value="Histidine kinase-like ATPase, C-terminal domain"/>
    <property type="match status" value="1"/>
</dbReference>
<evidence type="ECO:0000256" key="5">
    <source>
        <dbReference type="ARBA" id="ARBA00023012"/>
    </source>
</evidence>
<keyword evidence="4 10" id="KW-0418">Kinase</keyword>
<organism evidence="10 11">
    <name type="scientific">Microseira wollei NIES-4236</name>
    <dbReference type="NCBI Taxonomy" id="2530354"/>
    <lineage>
        <taxon>Bacteria</taxon>
        <taxon>Bacillati</taxon>
        <taxon>Cyanobacteriota</taxon>
        <taxon>Cyanophyceae</taxon>
        <taxon>Oscillatoriophycideae</taxon>
        <taxon>Aerosakkonematales</taxon>
        <taxon>Aerosakkonemataceae</taxon>
        <taxon>Microseira</taxon>
    </lineage>
</organism>
<dbReference type="PROSITE" id="PS50109">
    <property type="entry name" value="HIS_KIN"/>
    <property type="match status" value="1"/>
</dbReference>
<gene>
    <name evidence="10" type="ORF">MiSe_15000</name>
</gene>
<evidence type="ECO:0000259" key="9">
    <source>
        <dbReference type="PROSITE" id="PS50110"/>
    </source>
</evidence>
<evidence type="ECO:0000256" key="6">
    <source>
        <dbReference type="PROSITE-ProRule" id="PRU00169"/>
    </source>
</evidence>
<protein>
    <recommendedName>
        <fullName evidence="2">histidine kinase</fullName>
        <ecNumber evidence="2">2.7.13.3</ecNumber>
    </recommendedName>
</protein>
<dbReference type="AlphaFoldDB" id="A0AAV3X5Y2"/>
<evidence type="ECO:0000313" key="11">
    <source>
        <dbReference type="Proteomes" id="UP001050975"/>
    </source>
</evidence>
<dbReference type="Gene3D" id="3.40.50.2300">
    <property type="match status" value="1"/>
</dbReference>
<name>A0AAV3X5Y2_9CYAN</name>
<dbReference type="InterPro" id="IPR001789">
    <property type="entry name" value="Sig_transdc_resp-reg_receiver"/>
</dbReference>
<dbReference type="InterPro" id="IPR004358">
    <property type="entry name" value="Sig_transdc_His_kin-like_C"/>
</dbReference>
<keyword evidence="11" id="KW-1185">Reference proteome</keyword>
<dbReference type="Proteomes" id="UP001050975">
    <property type="component" value="Unassembled WGS sequence"/>
</dbReference>
<sequence length="462" mass="51370">MSSLSDPTTTISDEVLMLVEDDEMLLLDDSAVAEVSNSNPDLEGEWKVLIVDDEPAIHQSTAIALKGFTFEGKGLNILSAYSGKAAKQMMVEHPDIAFILLDVVMETNDAGLLVVQYIREELQNRQVRIILRTGQPGDAPEESVILKYDINDYKLKVELTRQKLITAVISVLRAYRDLKLIEQQNQQLQQTQLQLIQREKMSALGNLVAGVAHEINNPVGFLSGNIQPALDYIQYLFELLDMYQEKYPHSAPEIQDRIEEIDLEFIRQDLPKLVGSMQEGIDRICNISNSLRTFSRADSDTPVSFNLHQGLDSTILILKHRLKANETRPEISVIKNYGKIPPVKCFAGQLNQVFMNILANAIDAIDEKAEKWKVSQPCIQISTEVLESAVVIRIQDNGMGIPEEVKAKIFDRLFTTKSVGQGTGLGLAIAHQIVVDKHRGAIEVDSTPGAGTKFTILLPANG</sequence>
<reference evidence="10" key="1">
    <citation type="submission" date="2019-10" db="EMBL/GenBank/DDBJ databases">
        <title>Draft genome sequece of Microseira wollei NIES-4236.</title>
        <authorList>
            <person name="Yamaguchi H."/>
            <person name="Suzuki S."/>
            <person name="Kawachi M."/>
        </authorList>
    </citation>
    <scope>NUCLEOTIDE SEQUENCE</scope>
    <source>
        <strain evidence="10">NIES-4236</strain>
    </source>
</reference>
<feature type="domain" description="Histidine kinase" evidence="8">
    <location>
        <begin position="210"/>
        <end position="462"/>
    </location>
</feature>
<evidence type="ECO:0000256" key="7">
    <source>
        <dbReference type="SAM" id="Coils"/>
    </source>
</evidence>
<dbReference type="Pfam" id="PF02518">
    <property type="entry name" value="HATPase_c"/>
    <property type="match status" value="1"/>
</dbReference>
<evidence type="ECO:0000256" key="3">
    <source>
        <dbReference type="ARBA" id="ARBA00022553"/>
    </source>
</evidence>
<keyword evidence="5" id="KW-0902">Two-component regulatory system</keyword>
<dbReference type="EMBL" id="BLAY01000017">
    <property type="protein sequence ID" value="GET36748.1"/>
    <property type="molecule type" value="Genomic_DNA"/>
</dbReference>
<dbReference type="InterPro" id="IPR036890">
    <property type="entry name" value="HATPase_C_sf"/>
</dbReference>
<dbReference type="InterPro" id="IPR036097">
    <property type="entry name" value="HisK_dim/P_sf"/>
</dbReference>
<dbReference type="SUPFAM" id="SSF47384">
    <property type="entry name" value="Homodimeric domain of signal transducing histidine kinase"/>
    <property type="match status" value="1"/>
</dbReference>
<feature type="coiled-coil region" evidence="7">
    <location>
        <begin position="171"/>
        <end position="201"/>
    </location>
</feature>
<dbReference type="Pfam" id="PF00072">
    <property type="entry name" value="Response_reg"/>
    <property type="match status" value="1"/>
</dbReference>
<keyword evidence="3 6" id="KW-0597">Phosphoprotein</keyword>
<feature type="modified residue" description="4-aspartylphosphate" evidence="6">
    <location>
        <position position="102"/>
    </location>
</feature>
<dbReference type="SUPFAM" id="SSF52172">
    <property type="entry name" value="CheY-like"/>
    <property type="match status" value="1"/>
</dbReference>
<dbReference type="SMART" id="SM00448">
    <property type="entry name" value="REC"/>
    <property type="match status" value="1"/>
</dbReference>
<dbReference type="PROSITE" id="PS50110">
    <property type="entry name" value="RESPONSE_REGULATORY"/>
    <property type="match status" value="1"/>
</dbReference>